<organism evidence="2 3">
    <name type="scientific">Viridothelium virens</name>
    <name type="common">Speckled blister lichen</name>
    <name type="synonym">Trypethelium virens</name>
    <dbReference type="NCBI Taxonomy" id="1048519"/>
    <lineage>
        <taxon>Eukaryota</taxon>
        <taxon>Fungi</taxon>
        <taxon>Dikarya</taxon>
        <taxon>Ascomycota</taxon>
        <taxon>Pezizomycotina</taxon>
        <taxon>Dothideomycetes</taxon>
        <taxon>Dothideomycetes incertae sedis</taxon>
        <taxon>Trypetheliales</taxon>
        <taxon>Trypetheliaceae</taxon>
        <taxon>Viridothelium</taxon>
    </lineage>
</organism>
<keyword evidence="3" id="KW-1185">Reference proteome</keyword>
<evidence type="ECO:0000313" key="3">
    <source>
        <dbReference type="Proteomes" id="UP000800092"/>
    </source>
</evidence>
<gene>
    <name evidence="2" type="ORF">EV356DRAFT_247594</name>
</gene>
<reference evidence="2" key="1">
    <citation type="journal article" date="2020" name="Stud. Mycol.">
        <title>101 Dothideomycetes genomes: a test case for predicting lifestyles and emergence of pathogens.</title>
        <authorList>
            <person name="Haridas S."/>
            <person name="Albert R."/>
            <person name="Binder M."/>
            <person name="Bloem J."/>
            <person name="Labutti K."/>
            <person name="Salamov A."/>
            <person name="Andreopoulos B."/>
            <person name="Baker S."/>
            <person name="Barry K."/>
            <person name="Bills G."/>
            <person name="Bluhm B."/>
            <person name="Cannon C."/>
            <person name="Castanera R."/>
            <person name="Culley D."/>
            <person name="Daum C."/>
            <person name="Ezra D."/>
            <person name="Gonzalez J."/>
            <person name="Henrissat B."/>
            <person name="Kuo A."/>
            <person name="Liang C."/>
            <person name="Lipzen A."/>
            <person name="Lutzoni F."/>
            <person name="Magnuson J."/>
            <person name="Mondo S."/>
            <person name="Nolan M."/>
            <person name="Ohm R."/>
            <person name="Pangilinan J."/>
            <person name="Park H.-J."/>
            <person name="Ramirez L."/>
            <person name="Alfaro M."/>
            <person name="Sun H."/>
            <person name="Tritt A."/>
            <person name="Yoshinaga Y."/>
            <person name="Zwiers L.-H."/>
            <person name="Turgeon B."/>
            <person name="Goodwin S."/>
            <person name="Spatafora J."/>
            <person name="Crous P."/>
            <person name="Grigoriev I."/>
        </authorList>
    </citation>
    <scope>NUCLEOTIDE SEQUENCE</scope>
    <source>
        <strain evidence="2">Tuck. ex Michener</strain>
    </source>
</reference>
<dbReference type="Proteomes" id="UP000800092">
    <property type="component" value="Unassembled WGS sequence"/>
</dbReference>
<dbReference type="AlphaFoldDB" id="A0A6A6H318"/>
<proteinExistence type="predicted"/>
<feature type="region of interest" description="Disordered" evidence="1">
    <location>
        <begin position="131"/>
        <end position="150"/>
    </location>
</feature>
<protein>
    <submittedName>
        <fullName evidence="2">Uncharacterized protein</fullName>
    </submittedName>
</protein>
<feature type="region of interest" description="Disordered" evidence="1">
    <location>
        <begin position="71"/>
        <end position="121"/>
    </location>
</feature>
<dbReference type="EMBL" id="ML991815">
    <property type="protein sequence ID" value="KAF2232435.1"/>
    <property type="molecule type" value="Genomic_DNA"/>
</dbReference>
<evidence type="ECO:0000256" key="1">
    <source>
        <dbReference type="SAM" id="MobiDB-lite"/>
    </source>
</evidence>
<feature type="compositionally biased region" description="Low complexity" evidence="1">
    <location>
        <begin position="71"/>
        <end position="93"/>
    </location>
</feature>
<sequence length="150" mass="16076">MRDPINATILREGPCITTSLFFPISQPIPSQKESIFQSQNFHQARTAKMTSTTQPITIRHRTNSDFLSLAPIQSSSYPAPPASDSARNSLSSSPEVSLVDGRRGLPVGNLPGMLKQAKQGRVVDGTASAGFLRLGPVHNGRDGDSDFSIA</sequence>
<evidence type="ECO:0000313" key="2">
    <source>
        <dbReference type="EMBL" id="KAF2232435.1"/>
    </source>
</evidence>
<name>A0A6A6H318_VIRVR</name>
<accession>A0A6A6H318</accession>